<protein>
    <submittedName>
        <fullName evidence="1">Uncharacterized protein</fullName>
    </submittedName>
</protein>
<dbReference type="AlphaFoldDB" id="A0A4V6Q0S4"/>
<reference evidence="1 2" key="1">
    <citation type="submission" date="2019-03" db="EMBL/GenBank/DDBJ databases">
        <title>Genomic Encyclopedia of Archaeal and Bacterial Type Strains, Phase II (KMG-II): from individual species to whole genera.</title>
        <authorList>
            <person name="Goeker M."/>
        </authorList>
    </citation>
    <scope>NUCLEOTIDE SEQUENCE [LARGE SCALE GENOMIC DNA]</scope>
    <source>
        <strain evidence="1 2">DSM 28213</strain>
    </source>
</reference>
<gene>
    <name evidence="1" type="ORF">C8P70_10663</name>
</gene>
<dbReference type="EMBL" id="SOAG01000006">
    <property type="protein sequence ID" value="TDS63631.1"/>
    <property type="molecule type" value="Genomic_DNA"/>
</dbReference>
<keyword evidence="2" id="KW-1185">Reference proteome</keyword>
<accession>A0A4V6Q0S4</accession>
<proteinExistence type="predicted"/>
<evidence type="ECO:0000313" key="1">
    <source>
        <dbReference type="EMBL" id="TDS63631.1"/>
    </source>
</evidence>
<sequence>MNFIYYLFVNIYSDDDDYQINSLQDICFLDLLKYFCLLQYY</sequence>
<evidence type="ECO:0000313" key="2">
    <source>
        <dbReference type="Proteomes" id="UP000295215"/>
    </source>
</evidence>
<dbReference type="Proteomes" id="UP000295215">
    <property type="component" value="Unassembled WGS sequence"/>
</dbReference>
<comment type="caution">
    <text evidence="1">The sequence shown here is derived from an EMBL/GenBank/DDBJ whole genome shotgun (WGS) entry which is preliminary data.</text>
</comment>
<name>A0A4V6Q0S4_9FLAO</name>
<organism evidence="1 2">
    <name type="scientific">Myroides indicus</name>
    <dbReference type="NCBI Taxonomy" id="1323422"/>
    <lineage>
        <taxon>Bacteria</taxon>
        <taxon>Pseudomonadati</taxon>
        <taxon>Bacteroidota</taxon>
        <taxon>Flavobacteriia</taxon>
        <taxon>Flavobacteriales</taxon>
        <taxon>Flavobacteriaceae</taxon>
        <taxon>Myroides</taxon>
    </lineage>
</organism>